<feature type="transmembrane region" description="Helical" evidence="2">
    <location>
        <begin position="943"/>
        <end position="966"/>
    </location>
</feature>
<dbReference type="GO" id="GO:0005886">
    <property type="term" value="C:plasma membrane"/>
    <property type="evidence" value="ECO:0007669"/>
    <property type="project" value="TreeGrafter"/>
</dbReference>
<feature type="transmembrane region" description="Helical" evidence="2">
    <location>
        <begin position="427"/>
        <end position="447"/>
    </location>
</feature>
<feature type="transmembrane region" description="Helical" evidence="2">
    <location>
        <begin position="384"/>
        <end position="406"/>
    </location>
</feature>
<evidence type="ECO:0000256" key="1">
    <source>
        <dbReference type="SAM" id="MobiDB-lite"/>
    </source>
</evidence>
<accession>A0A084U711</accession>
<feature type="transmembrane region" description="Helical" evidence="2">
    <location>
        <begin position="459"/>
        <end position="486"/>
    </location>
</feature>
<feature type="region of interest" description="Disordered" evidence="1">
    <location>
        <begin position="1033"/>
        <end position="1055"/>
    </location>
</feature>
<dbReference type="PRINTS" id="PR00702">
    <property type="entry name" value="ACRIFLAVINRP"/>
</dbReference>
<feature type="transmembrane region" description="Helical" evidence="2">
    <location>
        <begin position="357"/>
        <end position="378"/>
    </location>
</feature>
<evidence type="ECO:0000256" key="2">
    <source>
        <dbReference type="SAM" id="Phobius"/>
    </source>
</evidence>
<dbReference type="Proteomes" id="UP000053675">
    <property type="component" value="Unassembled WGS sequence"/>
</dbReference>
<dbReference type="Gene3D" id="3.30.70.1320">
    <property type="entry name" value="Multidrug efflux transporter AcrB pore domain like"/>
    <property type="match status" value="1"/>
</dbReference>
<dbReference type="eggNOG" id="COG0841">
    <property type="taxonomic scope" value="Bacteria"/>
</dbReference>
<keyword evidence="4" id="KW-1185">Reference proteome</keyword>
<comment type="caution">
    <text evidence="3">The sequence shown here is derived from an EMBL/GenBank/DDBJ whole genome shotgun (WGS) entry which is preliminary data.</text>
</comment>
<evidence type="ECO:0000313" key="4">
    <source>
        <dbReference type="Proteomes" id="UP000053675"/>
    </source>
</evidence>
<dbReference type="AlphaFoldDB" id="A0A084U711"/>
<dbReference type="Gene3D" id="3.30.2090.10">
    <property type="entry name" value="Multidrug efflux transporter AcrB TolC docking domain, DN and DC subdomains"/>
    <property type="match status" value="2"/>
</dbReference>
<dbReference type="PANTHER" id="PTHR32063">
    <property type="match status" value="1"/>
</dbReference>
<dbReference type="Gene3D" id="3.30.70.1440">
    <property type="entry name" value="Multidrug efflux transporter AcrB pore domain"/>
    <property type="match status" value="1"/>
</dbReference>
<feature type="transmembrane region" description="Helical" evidence="2">
    <location>
        <begin position="986"/>
        <end position="1010"/>
    </location>
</feature>
<sequence>MDIVRLAIRNARLTLSILMFFIVAGALAYQSIPKEAEPDVPIPIIYVSLSYQGISPEDSERLLLRPVETALKGLEGVKEMRSSAYQGGGYVLVEFQAGYDFSNAIEDVRAKVSDAERELPQGADEPGVHEVNVSEFPILVVTLSGDVPERILTNAAKELRDRIEEVPGVLEGAIQGARDELVEIIIDPVKLSSYGLQLDQLIGGVNASNSLVAAGALEGSEGKYAVKIPSLIEDVEDVANLPIVATQNAVVRARDLATVRSTFTDADTVTRLNGENAIAIEVKKRVGSNLVETVDEVKAIAESFVEETGAGVNVTFSQDKSVMIRDMLSDLQNHVLIAVILVFIVVLYTLSGRASFLIGLAVPASFLMGIYALSLMGYTVNMVVLFSLILAVGMLVDDAIIVTEFAERRMTEGMDRASAFELAAKRMAGPVIAATMTRIAAFSPLLFWPGIVGEFMKYLPITLIVTLAASMFYALIFTPTLGALIAKAEVHEEPKKDGWYISLVRGAIRFPKTVLLLTIALLVGVQFAYSKYGAGVEFFPEVEPEYGLMYVHARGNLSLDEMDRLVRPAEDKLVGWPGIESVYTRVGQTRGGGQDIDADVIGVIQYEFVDWRERKPSNEILDDLRAEMANMPGVEIEVRVPEAGPPTGQPIQIQLSAADPRNLNEQAQQVASMIGEIDGVIDISDGLPPPGIDWAIRVDRAKAAQYGVSPASVGTVVQLVTNGLKLSDYRPAGVDDAVDIRLRLPEDRRTLSTLDQLRVQTAQGPVPISNFVEREPEMATGILNRINSQRTVSVTANVSSGFQVSQVQANVAQAMEGLDLGATRWKLAGSSEESDEAASFLSKAFGAAIFLIFVVLLAQFNKFTSVFLVLMTVVMATIGVFLGLLLTGQPFGIVMSGIGVIALAGVVVNNNIVLIDTYDRLRSEGMGKQEAILQTCRERARPVLLTAISAVLGVLPIAFGLGLELFDHEVTIGAPSTQWWVSLSSAIVYGLTFATILTLIVTPSALMVFTRENQPAGEKRRGILSRIFRRKSSAERKEPFLDGENDDLPYSRAAE</sequence>
<dbReference type="PATRIC" id="fig|472175.3.peg.2995"/>
<gene>
    <name evidence="3" type="ORF">EL18_03001</name>
</gene>
<dbReference type="InterPro" id="IPR027463">
    <property type="entry name" value="AcrB_DN_DC_subdom"/>
</dbReference>
<dbReference type="Gene3D" id="1.20.1640.10">
    <property type="entry name" value="Multidrug efflux transporter AcrB transmembrane domain"/>
    <property type="match status" value="2"/>
</dbReference>
<organism evidence="3 4">
    <name type="scientific">Nitratireductor basaltis</name>
    <dbReference type="NCBI Taxonomy" id="472175"/>
    <lineage>
        <taxon>Bacteria</taxon>
        <taxon>Pseudomonadati</taxon>
        <taxon>Pseudomonadota</taxon>
        <taxon>Alphaproteobacteria</taxon>
        <taxon>Hyphomicrobiales</taxon>
        <taxon>Phyllobacteriaceae</taxon>
        <taxon>Nitratireductor</taxon>
    </lineage>
</organism>
<dbReference type="GO" id="GO:0042910">
    <property type="term" value="F:xenobiotic transmembrane transporter activity"/>
    <property type="evidence" value="ECO:0007669"/>
    <property type="project" value="TreeGrafter"/>
</dbReference>
<evidence type="ECO:0000313" key="3">
    <source>
        <dbReference type="EMBL" id="KFB08747.1"/>
    </source>
</evidence>
<dbReference type="SUPFAM" id="SSF82693">
    <property type="entry name" value="Multidrug efflux transporter AcrB pore domain, PN1, PN2, PC1 and PC2 subdomains"/>
    <property type="match status" value="3"/>
</dbReference>
<dbReference type="OrthoDB" id="9798415at2"/>
<dbReference type="InterPro" id="IPR001036">
    <property type="entry name" value="Acrflvin-R"/>
</dbReference>
<keyword evidence="2" id="KW-1133">Transmembrane helix</keyword>
<dbReference type="STRING" id="472175.EL18_03001"/>
<feature type="transmembrane region" description="Helical" evidence="2">
    <location>
        <begin position="331"/>
        <end position="350"/>
    </location>
</feature>
<proteinExistence type="predicted"/>
<dbReference type="Gene3D" id="3.30.70.1430">
    <property type="entry name" value="Multidrug efflux transporter AcrB pore domain"/>
    <property type="match status" value="2"/>
</dbReference>
<reference evidence="3 4" key="1">
    <citation type="submission" date="2014-05" db="EMBL/GenBank/DDBJ databases">
        <title>Draft Genome Sequence of Nitratireductor basaltis Strain UMTGB225, A Marine Bacterium Isolated from Green Barrel Tunicate.</title>
        <authorList>
            <person name="Gan H.Y."/>
        </authorList>
    </citation>
    <scope>NUCLEOTIDE SEQUENCE [LARGE SCALE GENOMIC DNA]</scope>
    <source>
        <strain evidence="3 4">UMTGB225</strain>
    </source>
</reference>
<dbReference type="Pfam" id="PF00873">
    <property type="entry name" value="ACR_tran"/>
    <property type="match status" value="1"/>
</dbReference>
<feature type="transmembrane region" description="Helical" evidence="2">
    <location>
        <begin position="507"/>
        <end position="529"/>
    </location>
</feature>
<keyword evidence="2" id="KW-0812">Transmembrane</keyword>
<feature type="transmembrane region" description="Helical" evidence="2">
    <location>
        <begin position="865"/>
        <end position="885"/>
    </location>
</feature>
<dbReference type="RefSeq" id="WP_036485857.1">
    <property type="nucleotide sequence ID" value="NZ_JMQM01000002.1"/>
</dbReference>
<dbReference type="PANTHER" id="PTHR32063:SF0">
    <property type="entry name" value="SWARMING MOTILITY PROTEIN SWRC"/>
    <property type="match status" value="1"/>
</dbReference>
<dbReference type="EMBL" id="JMQM01000002">
    <property type="protein sequence ID" value="KFB08747.1"/>
    <property type="molecule type" value="Genomic_DNA"/>
</dbReference>
<dbReference type="SUPFAM" id="SSF82866">
    <property type="entry name" value="Multidrug efflux transporter AcrB transmembrane domain"/>
    <property type="match status" value="2"/>
</dbReference>
<protein>
    <submittedName>
        <fullName evidence="3">Acriflavin resistance protein</fullName>
    </submittedName>
</protein>
<dbReference type="SUPFAM" id="SSF82714">
    <property type="entry name" value="Multidrug efflux transporter AcrB TolC docking domain, DN and DC subdomains"/>
    <property type="match status" value="2"/>
</dbReference>
<keyword evidence="2" id="KW-0472">Membrane</keyword>
<name>A0A084U711_9HYPH</name>
<feature type="transmembrane region" description="Helical" evidence="2">
    <location>
        <begin position="891"/>
        <end position="914"/>
    </location>
</feature>
<feature type="transmembrane region" description="Helical" evidence="2">
    <location>
        <begin position="840"/>
        <end position="858"/>
    </location>
</feature>